<evidence type="ECO:0000256" key="1">
    <source>
        <dbReference type="SAM" id="Phobius"/>
    </source>
</evidence>
<sequence length="201" mass="22949">MLDLFKDLVFGGRENYESNMKSHPIRARFILVIIGAILFALPILGAWSLEWLGPKDPPVLFRDTLQVQMHDSYATKDIDSIKLNGSKLIPQFLPTLKMAEIYALSKGEQGVLYWNHVVVMALDPILRKTQDSSGIHSHFTYSPSNLYIFYLVDGEEITDKRLGEHIIQIGDKRYLFKLLSIDSSGGKLNTKYEFQVEEVIE</sequence>
<accession>A0A1G2T0U0</accession>
<evidence type="ECO:0000313" key="2">
    <source>
        <dbReference type="EMBL" id="OHA90449.1"/>
    </source>
</evidence>
<proteinExistence type="predicted"/>
<evidence type="ECO:0000313" key="3">
    <source>
        <dbReference type="Proteomes" id="UP000178107"/>
    </source>
</evidence>
<keyword evidence="1" id="KW-0472">Membrane</keyword>
<organism evidence="2 3">
    <name type="scientific">Candidatus Zambryskibacteria bacterium RIFCSPHIGHO2_01_FULL_46_25</name>
    <dbReference type="NCBI Taxonomy" id="1802738"/>
    <lineage>
        <taxon>Bacteria</taxon>
        <taxon>Candidatus Zambryskiibacteriota</taxon>
    </lineage>
</organism>
<feature type="transmembrane region" description="Helical" evidence="1">
    <location>
        <begin position="29"/>
        <end position="49"/>
    </location>
</feature>
<keyword evidence="1" id="KW-0812">Transmembrane</keyword>
<reference evidence="2 3" key="1">
    <citation type="journal article" date="2016" name="Nat. Commun.">
        <title>Thousands of microbial genomes shed light on interconnected biogeochemical processes in an aquifer system.</title>
        <authorList>
            <person name="Anantharaman K."/>
            <person name="Brown C.T."/>
            <person name="Hug L.A."/>
            <person name="Sharon I."/>
            <person name="Castelle C.J."/>
            <person name="Probst A.J."/>
            <person name="Thomas B.C."/>
            <person name="Singh A."/>
            <person name="Wilkins M.J."/>
            <person name="Karaoz U."/>
            <person name="Brodie E.L."/>
            <person name="Williams K.H."/>
            <person name="Hubbard S.S."/>
            <person name="Banfield J.F."/>
        </authorList>
    </citation>
    <scope>NUCLEOTIDE SEQUENCE [LARGE SCALE GENOMIC DNA]</scope>
</reference>
<dbReference type="AlphaFoldDB" id="A0A1G2T0U0"/>
<dbReference type="EMBL" id="MHVH01000005">
    <property type="protein sequence ID" value="OHA90449.1"/>
    <property type="molecule type" value="Genomic_DNA"/>
</dbReference>
<keyword evidence="1" id="KW-1133">Transmembrane helix</keyword>
<comment type="caution">
    <text evidence="2">The sequence shown here is derived from an EMBL/GenBank/DDBJ whole genome shotgun (WGS) entry which is preliminary data.</text>
</comment>
<protein>
    <submittedName>
        <fullName evidence="2">Uncharacterized protein</fullName>
    </submittedName>
</protein>
<gene>
    <name evidence="2" type="ORF">A2838_02570</name>
</gene>
<dbReference type="Proteomes" id="UP000178107">
    <property type="component" value="Unassembled WGS sequence"/>
</dbReference>
<name>A0A1G2T0U0_9BACT</name>